<sequence>MASWTPRVLFVAQVGGCGFFKWYDDKLCNRANEVIRELRDSERKLVNDNMKLRKQIMKCGGVEMFESGS</sequence>
<proteinExistence type="predicted"/>
<keyword evidence="2" id="KW-1185">Reference proteome</keyword>
<reference evidence="1 2" key="1">
    <citation type="journal article" date="2021" name="Plant Biotechnol. J.">
        <title>Multi-omics assisted identification of the key and species-specific regulatory components of drought-tolerant mechanisms in Gossypium stocksii.</title>
        <authorList>
            <person name="Yu D."/>
            <person name="Ke L."/>
            <person name="Zhang D."/>
            <person name="Wu Y."/>
            <person name="Sun Y."/>
            <person name="Mei J."/>
            <person name="Sun J."/>
            <person name="Sun Y."/>
        </authorList>
    </citation>
    <scope>NUCLEOTIDE SEQUENCE [LARGE SCALE GENOMIC DNA]</scope>
    <source>
        <strain evidence="2">cv. E1</strain>
        <tissue evidence="1">Leaf</tissue>
    </source>
</reference>
<gene>
    <name evidence="1" type="ORF">J1N35_008002</name>
</gene>
<dbReference type="OrthoDB" id="1687256at2759"/>
<evidence type="ECO:0000313" key="2">
    <source>
        <dbReference type="Proteomes" id="UP000828251"/>
    </source>
</evidence>
<dbReference type="AlphaFoldDB" id="A0A9D3W6Z9"/>
<name>A0A9D3W6Z9_9ROSI</name>
<protein>
    <submittedName>
        <fullName evidence="1">Uncharacterized protein</fullName>
    </submittedName>
</protein>
<organism evidence="1 2">
    <name type="scientific">Gossypium stocksii</name>
    <dbReference type="NCBI Taxonomy" id="47602"/>
    <lineage>
        <taxon>Eukaryota</taxon>
        <taxon>Viridiplantae</taxon>
        <taxon>Streptophyta</taxon>
        <taxon>Embryophyta</taxon>
        <taxon>Tracheophyta</taxon>
        <taxon>Spermatophyta</taxon>
        <taxon>Magnoliopsida</taxon>
        <taxon>eudicotyledons</taxon>
        <taxon>Gunneridae</taxon>
        <taxon>Pentapetalae</taxon>
        <taxon>rosids</taxon>
        <taxon>malvids</taxon>
        <taxon>Malvales</taxon>
        <taxon>Malvaceae</taxon>
        <taxon>Malvoideae</taxon>
        <taxon>Gossypium</taxon>
    </lineage>
</organism>
<accession>A0A9D3W6Z9</accession>
<evidence type="ECO:0000313" key="1">
    <source>
        <dbReference type="EMBL" id="KAH1114624.1"/>
    </source>
</evidence>
<dbReference type="EMBL" id="JAIQCV010000003">
    <property type="protein sequence ID" value="KAH1114624.1"/>
    <property type="molecule type" value="Genomic_DNA"/>
</dbReference>
<comment type="caution">
    <text evidence="1">The sequence shown here is derived from an EMBL/GenBank/DDBJ whole genome shotgun (WGS) entry which is preliminary data.</text>
</comment>
<dbReference type="Proteomes" id="UP000828251">
    <property type="component" value="Unassembled WGS sequence"/>
</dbReference>